<comment type="caution">
    <text evidence="1">The sequence shown here is derived from an EMBL/GenBank/DDBJ whole genome shotgun (WGS) entry which is preliminary data.</text>
</comment>
<organism evidence="1 2">
    <name type="scientific">Scutellospora calospora</name>
    <dbReference type="NCBI Taxonomy" id="85575"/>
    <lineage>
        <taxon>Eukaryota</taxon>
        <taxon>Fungi</taxon>
        <taxon>Fungi incertae sedis</taxon>
        <taxon>Mucoromycota</taxon>
        <taxon>Glomeromycotina</taxon>
        <taxon>Glomeromycetes</taxon>
        <taxon>Diversisporales</taxon>
        <taxon>Gigasporaceae</taxon>
        <taxon>Scutellospora</taxon>
    </lineage>
</organism>
<keyword evidence="2" id="KW-1185">Reference proteome</keyword>
<protein>
    <submittedName>
        <fullName evidence="1">7277_t:CDS:1</fullName>
    </submittedName>
</protein>
<feature type="non-terminal residue" evidence="1">
    <location>
        <position position="111"/>
    </location>
</feature>
<accession>A0ACA9NLS1</accession>
<name>A0ACA9NLS1_9GLOM</name>
<evidence type="ECO:0000313" key="1">
    <source>
        <dbReference type="EMBL" id="CAG8663446.1"/>
    </source>
</evidence>
<gene>
    <name evidence="1" type="ORF">SCALOS_LOCUS9113</name>
</gene>
<proteinExistence type="predicted"/>
<dbReference type="Proteomes" id="UP000789860">
    <property type="component" value="Unassembled WGS sequence"/>
</dbReference>
<dbReference type="EMBL" id="CAJVPM010026791">
    <property type="protein sequence ID" value="CAG8663446.1"/>
    <property type="molecule type" value="Genomic_DNA"/>
</dbReference>
<reference evidence="1" key="1">
    <citation type="submission" date="2021-06" db="EMBL/GenBank/DDBJ databases">
        <authorList>
            <person name="Kallberg Y."/>
            <person name="Tangrot J."/>
            <person name="Rosling A."/>
        </authorList>
    </citation>
    <scope>NUCLEOTIDE SEQUENCE</scope>
    <source>
        <strain evidence="1">AU212A</strain>
    </source>
</reference>
<sequence length="111" mass="13316">MPKITKERKLKTKTEKTICSICRFKRIKCIQSEENEEKCEFCFKNNLDCLKYKPSLIENKIKRLNIVVKNHESRIENFEKRVQSLEKDNSIIKNNLLQQKLLIKQLDFLLS</sequence>
<evidence type="ECO:0000313" key="2">
    <source>
        <dbReference type="Proteomes" id="UP000789860"/>
    </source>
</evidence>